<name>A0AA39T9J9_9AGAR</name>
<dbReference type="Proteomes" id="UP001175227">
    <property type="component" value="Unassembled WGS sequence"/>
</dbReference>
<reference evidence="1" key="1">
    <citation type="submission" date="2023-06" db="EMBL/GenBank/DDBJ databases">
        <authorList>
            <consortium name="Lawrence Berkeley National Laboratory"/>
            <person name="Ahrendt S."/>
            <person name="Sahu N."/>
            <person name="Indic B."/>
            <person name="Wong-Bajracharya J."/>
            <person name="Merenyi Z."/>
            <person name="Ke H.-M."/>
            <person name="Monk M."/>
            <person name="Kocsube S."/>
            <person name="Drula E."/>
            <person name="Lipzen A."/>
            <person name="Balint B."/>
            <person name="Henrissat B."/>
            <person name="Andreopoulos B."/>
            <person name="Martin F.M."/>
            <person name="Harder C.B."/>
            <person name="Rigling D."/>
            <person name="Ford K.L."/>
            <person name="Foster G.D."/>
            <person name="Pangilinan J."/>
            <person name="Papanicolaou A."/>
            <person name="Barry K."/>
            <person name="LaButti K."/>
            <person name="Viragh M."/>
            <person name="Koriabine M."/>
            <person name="Yan M."/>
            <person name="Riley R."/>
            <person name="Champramary S."/>
            <person name="Plett K.L."/>
            <person name="Tsai I.J."/>
            <person name="Slot J."/>
            <person name="Sipos G."/>
            <person name="Plett J."/>
            <person name="Nagy L.G."/>
            <person name="Grigoriev I.V."/>
        </authorList>
    </citation>
    <scope>NUCLEOTIDE SEQUENCE</scope>
    <source>
        <strain evidence="1">ICMP 16352</strain>
    </source>
</reference>
<comment type="caution">
    <text evidence="1">The sequence shown here is derived from an EMBL/GenBank/DDBJ whole genome shotgun (WGS) entry which is preliminary data.</text>
</comment>
<sequence length="269" mass="29735">MTKGACRDLRRSGCVESWPSLAEASASSEHDFLFQSHTRTKMAPHALSSKQEKKLVDYLDDSFLNMMRGYKKRSQPTSHLPTLQLYLEAATQILSLVLQIPPIDPSTSLRTSYLLHLTNDVLGSIVGYAPDLQNVVDLMDWLDDLDQAWLAVLQSQVWDPQDGLGVDLVIDVDSVAAGVKSSPLSQTERTRLRSLLLGGVETLEEWLFGWEGDGDSSGNILEATGLQTAFDEIFSRTLDELGGLSGLNLDRINLCDTCTPETVTEEMEM</sequence>
<accession>A0AA39T9J9</accession>
<evidence type="ECO:0000313" key="1">
    <source>
        <dbReference type="EMBL" id="KAK0474026.1"/>
    </source>
</evidence>
<proteinExistence type="predicted"/>
<keyword evidence="2" id="KW-1185">Reference proteome</keyword>
<evidence type="ECO:0000313" key="2">
    <source>
        <dbReference type="Proteomes" id="UP001175227"/>
    </source>
</evidence>
<organism evidence="1 2">
    <name type="scientific">Armillaria novae-zelandiae</name>
    <dbReference type="NCBI Taxonomy" id="153914"/>
    <lineage>
        <taxon>Eukaryota</taxon>
        <taxon>Fungi</taxon>
        <taxon>Dikarya</taxon>
        <taxon>Basidiomycota</taxon>
        <taxon>Agaricomycotina</taxon>
        <taxon>Agaricomycetes</taxon>
        <taxon>Agaricomycetidae</taxon>
        <taxon>Agaricales</taxon>
        <taxon>Marasmiineae</taxon>
        <taxon>Physalacriaceae</taxon>
        <taxon>Armillaria</taxon>
    </lineage>
</organism>
<dbReference type="EMBL" id="JAUEPR010000030">
    <property type="protein sequence ID" value="KAK0474026.1"/>
    <property type="molecule type" value="Genomic_DNA"/>
</dbReference>
<gene>
    <name evidence="1" type="ORF">IW261DRAFT_1502816</name>
</gene>
<dbReference type="AlphaFoldDB" id="A0AA39T9J9"/>
<protein>
    <submittedName>
        <fullName evidence="1">Uncharacterized protein</fullName>
    </submittedName>
</protein>